<protein>
    <submittedName>
        <fullName evidence="3">Rab-GTPase-TBC domain-containing protein</fullName>
    </submittedName>
</protein>
<accession>A0A5B8MIC9</accession>
<reference evidence="3 4" key="1">
    <citation type="submission" date="2018-07" db="EMBL/GenBank/DDBJ databases">
        <title>The complete nuclear genome of the prasinophyte Chloropicon primus (CCMP1205).</title>
        <authorList>
            <person name="Pombert J.-F."/>
            <person name="Otis C."/>
            <person name="Turmel M."/>
            <person name="Lemieux C."/>
        </authorList>
    </citation>
    <scope>NUCLEOTIDE SEQUENCE [LARGE SCALE GENOMIC DNA]</scope>
    <source>
        <strain evidence="3 4">CCMP1205</strain>
    </source>
</reference>
<evidence type="ECO:0000256" key="1">
    <source>
        <dbReference type="SAM" id="MobiDB-lite"/>
    </source>
</evidence>
<feature type="compositionally biased region" description="Acidic residues" evidence="1">
    <location>
        <begin position="400"/>
        <end position="409"/>
    </location>
</feature>
<sequence length="409" mass="46622">MSGGASQEAEPTAGSPPEAHTSSVHGSRDQENGGGTGGAKLDYYSHEVVFKANERSERERAYQSTLASYNESSNTWEAHRERIHRILGKFVDREKETISKKEWRFIKDLCRRGIPFSERPRAWFVLCGAAEEKRKSPVTYSALLAKVAKDLDEKVARQIEGDINRTFPAHEVFQSPKGTEVLKNVLSVFALVHPDVGYAQGLNFVAGMLILVCGCKAEDDIFWMLTAIVQKRMYPNTYGEDLKGCHVGQKIFDRLVQNKFPKVFKHFESLGCELSLVTSEWLLCLFSRSFPSETVARIWDSLLFEGFKIFYRVSLGFIRLLHDKILQCDNLGDLITFMKEEVRSCVNNEQVMRRAFHGIGSMRSKVIIKYAIRYESEVEAMLDLYAQKKRERRSQGKDDGENDQSDDVM</sequence>
<dbReference type="InterPro" id="IPR050302">
    <property type="entry name" value="Rab_GAP_TBC_domain"/>
</dbReference>
<dbReference type="Proteomes" id="UP000316726">
    <property type="component" value="Chromosome 2"/>
</dbReference>
<evidence type="ECO:0000313" key="4">
    <source>
        <dbReference type="Proteomes" id="UP000316726"/>
    </source>
</evidence>
<dbReference type="GO" id="GO:0031267">
    <property type="term" value="F:small GTPase binding"/>
    <property type="evidence" value="ECO:0007669"/>
    <property type="project" value="TreeGrafter"/>
</dbReference>
<dbReference type="GO" id="GO:0005096">
    <property type="term" value="F:GTPase activator activity"/>
    <property type="evidence" value="ECO:0007669"/>
    <property type="project" value="TreeGrafter"/>
</dbReference>
<dbReference type="AlphaFoldDB" id="A0A5B8MIC9"/>
<evidence type="ECO:0000313" key="3">
    <source>
        <dbReference type="EMBL" id="QDZ19130.1"/>
    </source>
</evidence>
<dbReference type="SMART" id="SM00164">
    <property type="entry name" value="TBC"/>
    <property type="match status" value="1"/>
</dbReference>
<dbReference type="FunFam" id="1.10.8.270:FF:000016">
    <property type="entry name" value="TBC1 domain family member 2A"/>
    <property type="match status" value="1"/>
</dbReference>
<dbReference type="PROSITE" id="PS50086">
    <property type="entry name" value="TBC_RABGAP"/>
    <property type="match status" value="1"/>
</dbReference>
<dbReference type="STRING" id="1764295.A0A5B8MIC9"/>
<name>A0A5B8MIC9_9CHLO</name>
<gene>
    <name evidence="3" type="ORF">A3770_02p16480</name>
</gene>
<proteinExistence type="predicted"/>
<organism evidence="3 4">
    <name type="scientific">Chloropicon primus</name>
    <dbReference type="NCBI Taxonomy" id="1764295"/>
    <lineage>
        <taxon>Eukaryota</taxon>
        <taxon>Viridiplantae</taxon>
        <taxon>Chlorophyta</taxon>
        <taxon>Chloropicophyceae</taxon>
        <taxon>Chloropicales</taxon>
        <taxon>Chloropicaceae</taxon>
        <taxon>Chloropicon</taxon>
    </lineage>
</organism>
<dbReference type="InterPro" id="IPR035969">
    <property type="entry name" value="Rab-GAP_TBC_sf"/>
</dbReference>
<keyword evidence="4" id="KW-1185">Reference proteome</keyword>
<feature type="region of interest" description="Disordered" evidence="1">
    <location>
        <begin position="1"/>
        <end position="38"/>
    </location>
</feature>
<dbReference type="Pfam" id="PF00566">
    <property type="entry name" value="RabGAP-TBC"/>
    <property type="match status" value="1"/>
</dbReference>
<feature type="region of interest" description="Disordered" evidence="1">
    <location>
        <begin position="389"/>
        <end position="409"/>
    </location>
</feature>
<dbReference type="Gene3D" id="1.10.472.80">
    <property type="entry name" value="Ypt/Rab-GAP domain of gyp1p, domain 3"/>
    <property type="match status" value="1"/>
</dbReference>
<dbReference type="SUPFAM" id="SSF47923">
    <property type="entry name" value="Ypt/Rab-GAP domain of gyp1p"/>
    <property type="match status" value="2"/>
</dbReference>
<dbReference type="Gene3D" id="1.10.8.270">
    <property type="entry name" value="putative rabgap domain of human tbc1 domain family member 14 like domains"/>
    <property type="match status" value="1"/>
</dbReference>
<dbReference type="EMBL" id="CP031035">
    <property type="protein sequence ID" value="QDZ19130.1"/>
    <property type="molecule type" value="Genomic_DNA"/>
</dbReference>
<dbReference type="PANTHER" id="PTHR47219:SF20">
    <property type="entry name" value="TBC1 DOMAIN FAMILY MEMBER 2B"/>
    <property type="match status" value="1"/>
</dbReference>
<dbReference type="PANTHER" id="PTHR47219">
    <property type="entry name" value="RAB GTPASE-ACTIVATING PROTEIN 1-LIKE"/>
    <property type="match status" value="1"/>
</dbReference>
<feature type="domain" description="Rab-GAP TBC" evidence="2">
    <location>
        <begin position="113"/>
        <end position="306"/>
    </location>
</feature>
<evidence type="ECO:0000259" key="2">
    <source>
        <dbReference type="PROSITE" id="PS50086"/>
    </source>
</evidence>
<dbReference type="OrthoDB" id="294251at2759"/>
<dbReference type="InterPro" id="IPR000195">
    <property type="entry name" value="Rab-GAP-TBC_dom"/>
</dbReference>